<evidence type="ECO:0000256" key="1">
    <source>
        <dbReference type="SAM" id="MobiDB-lite"/>
    </source>
</evidence>
<evidence type="ECO:0000313" key="2">
    <source>
        <dbReference type="EMBL" id="EDW38468.1"/>
    </source>
</evidence>
<dbReference type="Proteomes" id="UP000008744">
    <property type="component" value="Unassembled WGS sequence"/>
</dbReference>
<dbReference type="HOGENOM" id="CLU_1344526_0_0_1"/>
<reference evidence="2 3" key="1">
    <citation type="journal article" date="2007" name="Nature">
        <title>Evolution of genes and genomes on the Drosophila phylogeny.</title>
        <authorList>
            <consortium name="Drosophila 12 Genomes Consortium"/>
            <person name="Clark A.G."/>
            <person name="Eisen M.B."/>
            <person name="Smith D.R."/>
            <person name="Bergman C.M."/>
            <person name="Oliver B."/>
            <person name="Markow T.A."/>
            <person name="Kaufman T.C."/>
            <person name="Kellis M."/>
            <person name="Gelbart W."/>
            <person name="Iyer V.N."/>
            <person name="Pollard D.A."/>
            <person name="Sackton T.B."/>
            <person name="Larracuente A.M."/>
            <person name="Singh N.D."/>
            <person name="Abad J.P."/>
            <person name="Abt D.N."/>
            <person name="Adryan B."/>
            <person name="Aguade M."/>
            <person name="Akashi H."/>
            <person name="Anderson W.W."/>
            <person name="Aquadro C.F."/>
            <person name="Ardell D.H."/>
            <person name="Arguello R."/>
            <person name="Artieri C.G."/>
            <person name="Barbash D.A."/>
            <person name="Barker D."/>
            <person name="Barsanti P."/>
            <person name="Batterham P."/>
            <person name="Batzoglou S."/>
            <person name="Begun D."/>
            <person name="Bhutkar A."/>
            <person name="Blanco E."/>
            <person name="Bosak S.A."/>
            <person name="Bradley R.K."/>
            <person name="Brand A.D."/>
            <person name="Brent M.R."/>
            <person name="Brooks A.N."/>
            <person name="Brown R.H."/>
            <person name="Butlin R.K."/>
            <person name="Caggese C."/>
            <person name="Calvi B.R."/>
            <person name="Bernardo de Carvalho A."/>
            <person name="Caspi A."/>
            <person name="Castrezana S."/>
            <person name="Celniker S.E."/>
            <person name="Chang J.L."/>
            <person name="Chapple C."/>
            <person name="Chatterji S."/>
            <person name="Chinwalla A."/>
            <person name="Civetta A."/>
            <person name="Clifton S.W."/>
            <person name="Comeron J.M."/>
            <person name="Costello J.C."/>
            <person name="Coyne J.A."/>
            <person name="Daub J."/>
            <person name="David R.G."/>
            <person name="Delcher A.L."/>
            <person name="Delehaunty K."/>
            <person name="Do C.B."/>
            <person name="Ebling H."/>
            <person name="Edwards K."/>
            <person name="Eickbush T."/>
            <person name="Evans J.D."/>
            <person name="Filipski A."/>
            <person name="Findeiss S."/>
            <person name="Freyhult E."/>
            <person name="Fulton L."/>
            <person name="Fulton R."/>
            <person name="Garcia A.C."/>
            <person name="Gardiner A."/>
            <person name="Garfield D.A."/>
            <person name="Garvin B.E."/>
            <person name="Gibson G."/>
            <person name="Gilbert D."/>
            <person name="Gnerre S."/>
            <person name="Godfrey J."/>
            <person name="Good R."/>
            <person name="Gotea V."/>
            <person name="Gravely B."/>
            <person name="Greenberg A.J."/>
            <person name="Griffiths-Jones S."/>
            <person name="Gross S."/>
            <person name="Guigo R."/>
            <person name="Gustafson E.A."/>
            <person name="Haerty W."/>
            <person name="Hahn M.W."/>
            <person name="Halligan D.L."/>
            <person name="Halpern A.L."/>
            <person name="Halter G.M."/>
            <person name="Han M.V."/>
            <person name="Heger A."/>
            <person name="Hillier L."/>
            <person name="Hinrichs A.S."/>
            <person name="Holmes I."/>
            <person name="Hoskins R.A."/>
            <person name="Hubisz M.J."/>
            <person name="Hultmark D."/>
            <person name="Huntley M.A."/>
            <person name="Jaffe D.B."/>
            <person name="Jagadeeshan S."/>
            <person name="Jeck W.R."/>
            <person name="Johnson J."/>
            <person name="Jones C.D."/>
            <person name="Jordan W.C."/>
            <person name="Karpen G.H."/>
            <person name="Kataoka E."/>
            <person name="Keightley P.D."/>
            <person name="Kheradpour P."/>
            <person name="Kirkness E.F."/>
            <person name="Koerich L.B."/>
            <person name="Kristiansen K."/>
            <person name="Kudrna D."/>
            <person name="Kulathinal R.J."/>
            <person name="Kumar S."/>
            <person name="Kwok R."/>
            <person name="Lander E."/>
            <person name="Langley C.H."/>
            <person name="Lapoint R."/>
            <person name="Lazzaro B.P."/>
            <person name="Lee S.J."/>
            <person name="Levesque L."/>
            <person name="Li R."/>
            <person name="Lin C.F."/>
            <person name="Lin M.F."/>
            <person name="Lindblad-Toh K."/>
            <person name="Llopart A."/>
            <person name="Long M."/>
            <person name="Low L."/>
            <person name="Lozovsky E."/>
            <person name="Lu J."/>
            <person name="Luo M."/>
            <person name="Machado C.A."/>
            <person name="Makalowski W."/>
            <person name="Marzo M."/>
            <person name="Matsuda M."/>
            <person name="Matzkin L."/>
            <person name="McAllister B."/>
            <person name="McBride C.S."/>
            <person name="McKernan B."/>
            <person name="McKernan K."/>
            <person name="Mendez-Lago M."/>
            <person name="Minx P."/>
            <person name="Mollenhauer M.U."/>
            <person name="Montooth K."/>
            <person name="Mount S.M."/>
            <person name="Mu X."/>
            <person name="Myers E."/>
            <person name="Negre B."/>
            <person name="Newfeld S."/>
            <person name="Nielsen R."/>
            <person name="Noor M.A."/>
            <person name="O'Grady P."/>
            <person name="Pachter L."/>
            <person name="Papaceit M."/>
            <person name="Parisi M.J."/>
            <person name="Parisi M."/>
            <person name="Parts L."/>
            <person name="Pedersen J.S."/>
            <person name="Pesole G."/>
            <person name="Phillippy A.M."/>
            <person name="Ponting C.P."/>
            <person name="Pop M."/>
            <person name="Porcelli D."/>
            <person name="Powell J.R."/>
            <person name="Prohaska S."/>
            <person name="Pruitt K."/>
            <person name="Puig M."/>
            <person name="Quesneville H."/>
            <person name="Ram K.R."/>
            <person name="Rand D."/>
            <person name="Rasmussen M.D."/>
            <person name="Reed L.K."/>
            <person name="Reenan R."/>
            <person name="Reily A."/>
            <person name="Remington K.A."/>
            <person name="Rieger T.T."/>
            <person name="Ritchie M.G."/>
            <person name="Robin C."/>
            <person name="Rogers Y.H."/>
            <person name="Rohde C."/>
            <person name="Rozas J."/>
            <person name="Rubenfield M.J."/>
            <person name="Ruiz A."/>
            <person name="Russo S."/>
            <person name="Salzberg S.L."/>
            <person name="Sanchez-Gracia A."/>
            <person name="Saranga D.J."/>
            <person name="Sato H."/>
            <person name="Schaeffer S.W."/>
            <person name="Schatz M.C."/>
            <person name="Schlenke T."/>
            <person name="Schwartz R."/>
            <person name="Segarra C."/>
            <person name="Singh R.S."/>
            <person name="Sirot L."/>
            <person name="Sirota M."/>
            <person name="Sisneros N.B."/>
            <person name="Smith C.D."/>
            <person name="Smith T.F."/>
            <person name="Spieth J."/>
            <person name="Stage D.E."/>
            <person name="Stark A."/>
            <person name="Stephan W."/>
            <person name="Strausberg R.L."/>
            <person name="Strempel S."/>
            <person name="Sturgill D."/>
            <person name="Sutton G."/>
            <person name="Sutton G.G."/>
            <person name="Tao W."/>
            <person name="Teichmann S."/>
            <person name="Tobari Y.N."/>
            <person name="Tomimura Y."/>
            <person name="Tsolas J.M."/>
            <person name="Valente V.L."/>
            <person name="Venter E."/>
            <person name="Venter J.C."/>
            <person name="Vicario S."/>
            <person name="Vieira F.G."/>
            <person name="Vilella A.J."/>
            <person name="Villasante A."/>
            <person name="Walenz B."/>
            <person name="Wang J."/>
            <person name="Wasserman M."/>
            <person name="Watts T."/>
            <person name="Wilson D."/>
            <person name="Wilson R.K."/>
            <person name="Wing R.A."/>
            <person name="Wolfner M.F."/>
            <person name="Wong A."/>
            <person name="Wong G.K."/>
            <person name="Wu C.I."/>
            <person name="Wu G."/>
            <person name="Yamamoto D."/>
            <person name="Yang H.P."/>
            <person name="Yang S.P."/>
            <person name="Yorke J.A."/>
            <person name="Yoshida K."/>
            <person name="Zdobnov E."/>
            <person name="Zhang P."/>
            <person name="Zhang Y."/>
            <person name="Zimin A.V."/>
            <person name="Baldwin J."/>
            <person name="Abdouelleil A."/>
            <person name="Abdulkadir J."/>
            <person name="Abebe A."/>
            <person name="Abera B."/>
            <person name="Abreu J."/>
            <person name="Acer S.C."/>
            <person name="Aftuck L."/>
            <person name="Alexander A."/>
            <person name="An P."/>
            <person name="Anderson E."/>
            <person name="Anderson S."/>
            <person name="Arachi H."/>
            <person name="Azer M."/>
            <person name="Bachantsang P."/>
            <person name="Barry A."/>
            <person name="Bayul T."/>
            <person name="Berlin A."/>
            <person name="Bessette D."/>
            <person name="Bloom T."/>
            <person name="Blye J."/>
            <person name="Boguslavskiy L."/>
            <person name="Bonnet C."/>
            <person name="Boukhgalter B."/>
            <person name="Bourzgui I."/>
            <person name="Brown A."/>
            <person name="Cahill P."/>
            <person name="Channer S."/>
            <person name="Cheshatsang Y."/>
            <person name="Chuda L."/>
            <person name="Citroen M."/>
            <person name="Collymore A."/>
            <person name="Cooke P."/>
            <person name="Costello M."/>
            <person name="D'Aco K."/>
            <person name="Daza R."/>
            <person name="De Haan G."/>
            <person name="DeGray S."/>
            <person name="DeMaso C."/>
            <person name="Dhargay N."/>
            <person name="Dooley K."/>
            <person name="Dooley E."/>
            <person name="Doricent M."/>
            <person name="Dorje P."/>
            <person name="Dorjee K."/>
            <person name="Dupes A."/>
            <person name="Elong R."/>
            <person name="Falk J."/>
            <person name="Farina A."/>
            <person name="Faro S."/>
            <person name="Ferguson D."/>
            <person name="Fisher S."/>
            <person name="Foley C.D."/>
            <person name="Franke A."/>
            <person name="Friedrich D."/>
            <person name="Gadbois L."/>
            <person name="Gearin G."/>
            <person name="Gearin C.R."/>
            <person name="Giannoukos G."/>
            <person name="Goode T."/>
            <person name="Graham J."/>
            <person name="Grandbois E."/>
            <person name="Grewal S."/>
            <person name="Gyaltsen K."/>
            <person name="Hafez N."/>
            <person name="Hagos B."/>
            <person name="Hall J."/>
            <person name="Henson C."/>
            <person name="Hollinger A."/>
            <person name="Honan T."/>
            <person name="Huard M.D."/>
            <person name="Hughes L."/>
            <person name="Hurhula B."/>
            <person name="Husby M.E."/>
            <person name="Kamat A."/>
            <person name="Kanga B."/>
            <person name="Kashin S."/>
            <person name="Khazanovich D."/>
            <person name="Kisner P."/>
            <person name="Lance K."/>
            <person name="Lara M."/>
            <person name="Lee W."/>
            <person name="Lennon N."/>
            <person name="Letendre F."/>
            <person name="LeVine R."/>
            <person name="Lipovsky A."/>
            <person name="Liu X."/>
            <person name="Liu J."/>
            <person name="Liu S."/>
            <person name="Lokyitsang T."/>
            <person name="Lokyitsang Y."/>
            <person name="Lubonja R."/>
            <person name="Lui A."/>
            <person name="MacDonald P."/>
            <person name="Magnisalis V."/>
            <person name="Maru K."/>
            <person name="Matthews C."/>
            <person name="McCusker W."/>
            <person name="McDonough S."/>
            <person name="Mehta T."/>
            <person name="Meldrim J."/>
            <person name="Meneus L."/>
            <person name="Mihai O."/>
            <person name="Mihalev A."/>
            <person name="Mihova T."/>
            <person name="Mittelman R."/>
            <person name="Mlenga V."/>
            <person name="Montmayeur A."/>
            <person name="Mulrain L."/>
            <person name="Navidi A."/>
            <person name="Naylor J."/>
            <person name="Negash T."/>
            <person name="Nguyen T."/>
            <person name="Nguyen N."/>
            <person name="Nicol R."/>
            <person name="Norbu C."/>
            <person name="Norbu N."/>
            <person name="Novod N."/>
            <person name="O'Neill B."/>
            <person name="Osman S."/>
            <person name="Markiewicz E."/>
            <person name="Oyono O.L."/>
            <person name="Patti C."/>
            <person name="Phunkhang P."/>
            <person name="Pierre F."/>
            <person name="Priest M."/>
            <person name="Raghuraman S."/>
            <person name="Rege F."/>
            <person name="Reyes R."/>
            <person name="Rise C."/>
            <person name="Rogov P."/>
            <person name="Ross K."/>
            <person name="Ryan E."/>
            <person name="Settipalli S."/>
            <person name="Shea T."/>
            <person name="Sherpa N."/>
            <person name="Shi L."/>
            <person name="Shih D."/>
            <person name="Sparrow T."/>
            <person name="Spaulding J."/>
            <person name="Stalker J."/>
            <person name="Stange-Thomann N."/>
            <person name="Stavropoulos S."/>
            <person name="Stone C."/>
            <person name="Strader C."/>
            <person name="Tesfaye S."/>
            <person name="Thomson T."/>
            <person name="Thoulutsang Y."/>
            <person name="Thoulutsang D."/>
            <person name="Topham K."/>
            <person name="Topping I."/>
            <person name="Tsamla T."/>
            <person name="Vassiliev H."/>
            <person name="Vo A."/>
            <person name="Wangchuk T."/>
            <person name="Wangdi T."/>
            <person name="Weiand M."/>
            <person name="Wilkinson J."/>
            <person name="Wilson A."/>
            <person name="Yadav S."/>
            <person name="Young G."/>
            <person name="Yu Q."/>
            <person name="Zembek L."/>
            <person name="Zhong D."/>
            <person name="Zimmer A."/>
            <person name="Zwirko Z."/>
            <person name="Jaffe D.B."/>
            <person name="Alvarez P."/>
            <person name="Brockman W."/>
            <person name="Butler J."/>
            <person name="Chin C."/>
            <person name="Gnerre S."/>
            <person name="Grabherr M."/>
            <person name="Kleber M."/>
            <person name="Mauceli E."/>
            <person name="MacCallum I."/>
        </authorList>
    </citation>
    <scope>NUCLEOTIDE SEQUENCE [LARGE SCALE GENOMIC DNA]</scope>
    <source>
        <strain evidence="3">MSH-3 / Tucson 14011-0111.49</strain>
    </source>
</reference>
<proteinExistence type="predicted"/>
<protein>
    <submittedName>
        <fullName evidence="2">GL12611</fullName>
    </submittedName>
</protein>
<dbReference type="AlphaFoldDB" id="B4GLP4"/>
<sequence>MAKGLKQPEEAKVLTGNVREGGYKARGECGPLMTERVQQSRDDWTRPRHQVAEPEPEASFLVQMQARTRQDSQESFSIVILIVEISQKCFSAAQEMAQPTPTPPPHLPLSFREGPVCTGHPGGSRQQADGRRSRGQGQTIAVQMVKDIQGMLPICQAITPESSPCKNQFSGAATAAAAFSHFSPGPWSVDQGPRRRQVCIRMPA</sequence>
<organism evidence="3">
    <name type="scientific">Drosophila persimilis</name>
    <name type="common">Fruit fly</name>
    <dbReference type="NCBI Taxonomy" id="7234"/>
    <lineage>
        <taxon>Eukaryota</taxon>
        <taxon>Metazoa</taxon>
        <taxon>Ecdysozoa</taxon>
        <taxon>Arthropoda</taxon>
        <taxon>Hexapoda</taxon>
        <taxon>Insecta</taxon>
        <taxon>Pterygota</taxon>
        <taxon>Neoptera</taxon>
        <taxon>Endopterygota</taxon>
        <taxon>Diptera</taxon>
        <taxon>Brachycera</taxon>
        <taxon>Muscomorpha</taxon>
        <taxon>Ephydroidea</taxon>
        <taxon>Drosophilidae</taxon>
        <taxon>Drosophila</taxon>
        <taxon>Sophophora</taxon>
    </lineage>
</organism>
<feature type="region of interest" description="Disordered" evidence="1">
    <location>
        <begin position="116"/>
        <end position="137"/>
    </location>
</feature>
<feature type="region of interest" description="Disordered" evidence="1">
    <location>
        <begin position="23"/>
        <end position="56"/>
    </location>
</feature>
<evidence type="ECO:0000313" key="3">
    <source>
        <dbReference type="Proteomes" id="UP000008744"/>
    </source>
</evidence>
<dbReference type="EMBL" id="CH479185">
    <property type="protein sequence ID" value="EDW38468.1"/>
    <property type="molecule type" value="Genomic_DNA"/>
</dbReference>
<gene>
    <name evidence="2" type="primary">Dper\GL12611</name>
    <name evidence="2" type="ORF">Dper_GL12611</name>
</gene>
<accession>B4GLP4</accession>
<keyword evidence="3" id="KW-1185">Reference proteome</keyword>
<name>B4GLP4_DROPE</name>
<feature type="compositionally biased region" description="Basic and acidic residues" evidence="1">
    <location>
        <begin position="38"/>
        <end position="52"/>
    </location>
</feature>